<dbReference type="AlphaFoldDB" id="F0ZPX1"/>
<dbReference type="KEGG" id="dpp:DICPUDRAFT_80236"/>
<dbReference type="EMBL" id="GL871116">
    <property type="protein sequence ID" value="EGC34017.1"/>
    <property type="molecule type" value="Genomic_DNA"/>
</dbReference>
<name>F0ZPX1_DICPU</name>
<organism evidence="1 2">
    <name type="scientific">Dictyostelium purpureum</name>
    <name type="common">Slime mold</name>
    <dbReference type="NCBI Taxonomy" id="5786"/>
    <lineage>
        <taxon>Eukaryota</taxon>
        <taxon>Amoebozoa</taxon>
        <taxon>Evosea</taxon>
        <taxon>Eumycetozoa</taxon>
        <taxon>Dictyostelia</taxon>
        <taxon>Dictyosteliales</taxon>
        <taxon>Dictyosteliaceae</taxon>
        <taxon>Dictyostelium</taxon>
    </lineage>
</organism>
<proteinExistence type="predicted"/>
<dbReference type="RefSeq" id="XP_003289461.1">
    <property type="nucleotide sequence ID" value="XM_003289413.1"/>
</dbReference>
<gene>
    <name evidence="1" type="ORF">DICPUDRAFT_80236</name>
</gene>
<dbReference type="GeneID" id="10502506"/>
<dbReference type="VEuPathDB" id="AmoebaDB:DICPUDRAFT_80236"/>
<dbReference type="InParanoid" id="F0ZPX1"/>
<sequence>MIKNVDYYLKTSIYKKEFFSSPIIAFEEFKLIYNDFKHDFNKISKNTILKLCFLNRNHSKELIQYLIDFHSFKLDVYHFELYYQLLYNHYVKEDDTEDNEDPFSSSRKNINLFNFIINCFKNLASITYIKDPIIKPINQK</sequence>
<dbReference type="Proteomes" id="UP000001064">
    <property type="component" value="Unassembled WGS sequence"/>
</dbReference>
<reference evidence="2" key="1">
    <citation type="journal article" date="2011" name="Genome Biol.">
        <title>Comparative genomics of the social amoebae Dictyostelium discoideum and Dictyostelium purpureum.</title>
        <authorList>
            <consortium name="US DOE Joint Genome Institute (JGI-PGF)"/>
            <person name="Sucgang R."/>
            <person name="Kuo A."/>
            <person name="Tian X."/>
            <person name="Salerno W."/>
            <person name="Parikh A."/>
            <person name="Feasley C.L."/>
            <person name="Dalin E."/>
            <person name="Tu H."/>
            <person name="Huang E."/>
            <person name="Barry K."/>
            <person name="Lindquist E."/>
            <person name="Shapiro H."/>
            <person name="Bruce D."/>
            <person name="Schmutz J."/>
            <person name="Salamov A."/>
            <person name="Fey P."/>
            <person name="Gaudet P."/>
            <person name="Anjard C."/>
            <person name="Babu M.M."/>
            <person name="Basu S."/>
            <person name="Bushmanova Y."/>
            <person name="van der Wel H."/>
            <person name="Katoh-Kurasawa M."/>
            <person name="Dinh C."/>
            <person name="Coutinho P.M."/>
            <person name="Saito T."/>
            <person name="Elias M."/>
            <person name="Schaap P."/>
            <person name="Kay R.R."/>
            <person name="Henrissat B."/>
            <person name="Eichinger L."/>
            <person name="Rivero F."/>
            <person name="Putnam N.H."/>
            <person name="West C.M."/>
            <person name="Loomis W.F."/>
            <person name="Chisholm R.L."/>
            <person name="Shaulsky G."/>
            <person name="Strassmann J.E."/>
            <person name="Queller D.C."/>
            <person name="Kuspa A."/>
            <person name="Grigoriev I.V."/>
        </authorList>
    </citation>
    <scope>NUCLEOTIDE SEQUENCE [LARGE SCALE GENOMIC DNA]</scope>
    <source>
        <strain evidence="2">QSDP1</strain>
    </source>
</reference>
<protein>
    <submittedName>
        <fullName evidence="1">Uncharacterized protein</fullName>
    </submittedName>
</protein>
<evidence type="ECO:0000313" key="2">
    <source>
        <dbReference type="Proteomes" id="UP000001064"/>
    </source>
</evidence>
<evidence type="ECO:0000313" key="1">
    <source>
        <dbReference type="EMBL" id="EGC34017.1"/>
    </source>
</evidence>
<accession>F0ZPX1</accession>
<keyword evidence="2" id="KW-1185">Reference proteome</keyword>